<protein>
    <submittedName>
        <fullName evidence="1">Uncharacterized protein</fullName>
    </submittedName>
</protein>
<proteinExistence type="predicted"/>
<dbReference type="EMBL" id="AGEE01000008">
    <property type="protein sequence ID" value="EHO13813.1"/>
    <property type="molecule type" value="Genomic_DNA"/>
</dbReference>
<accession>A0AAV3F4Z9</accession>
<dbReference type="AlphaFoldDB" id="A0AAV3F4Z9"/>
<name>A0AAV3F4Z9_9FLAO</name>
<gene>
    <name evidence="1" type="ORF">HMPREF9715_00887</name>
</gene>
<evidence type="ECO:0000313" key="2">
    <source>
        <dbReference type="Proteomes" id="UP000004834"/>
    </source>
</evidence>
<sequence length="309" mass="35792">MNTLFNKDNKGGVELKELLGFLDIDLKYKNIKQEINASTRELIKLLSKPIYDQLYDDYSKGLDNELIELVQYPIAIDAYRSYAPNGDISHTNNGRRMRMDDNEKQAFEWLIERDNNALERKYYRALDTLIDYLYEHCEEWKSTDAYTQLVSSLFKTTEEFDDIFPINSRLLLLKLQPGIKRALDSEIRPRVTEDTYTTLKTAPEALDSELLNTIKSICVFYSLAWAMPRLSIQLFPEGMLQGYISDRVVTPGRKAAAKNELAYARENFEEDYKKDLLKLEELVKVQIDPVATSEPSMPLYIAGDKYLST</sequence>
<dbReference type="Pfam" id="PF20459">
    <property type="entry name" value="DUF6712"/>
    <property type="match status" value="1"/>
</dbReference>
<dbReference type="Proteomes" id="UP000004834">
    <property type="component" value="Unassembled WGS sequence"/>
</dbReference>
<organism evidence="1 2">
    <name type="scientific">Myroides odoratimimus CIP 101113</name>
    <dbReference type="NCBI Taxonomy" id="883154"/>
    <lineage>
        <taxon>Bacteria</taxon>
        <taxon>Pseudomonadati</taxon>
        <taxon>Bacteroidota</taxon>
        <taxon>Flavobacteriia</taxon>
        <taxon>Flavobacteriales</taxon>
        <taxon>Flavobacteriaceae</taxon>
        <taxon>Myroides</taxon>
    </lineage>
</organism>
<reference evidence="1 2" key="1">
    <citation type="submission" date="2011-11" db="EMBL/GenBank/DDBJ databases">
        <title>The Genome Sequence of Myroides odoratimimus CIP 101113.</title>
        <authorList>
            <person name="Earl A."/>
            <person name="Ward D."/>
            <person name="Feldgarden M."/>
            <person name="Gevers D."/>
            <person name="Huys G."/>
            <person name="Young S.K."/>
            <person name="Zeng Q."/>
            <person name="Gargeya S."/>
            <person name="Fitzgerald M."/>
            <person name="Haas B."/>
            <person name="Abouelleil A."/>
            <person name="Alvarado L."/>
            <person name="Arachchi H.M."/>
            <person name="Berlin A."/>
            <person name="Brown A."/>
            <person name="Chapman S.B."/>
            <person name="Chen Z."/>
            <person name="Dunbar C."/>
            <person name="Freedman E."/>
            <person name="Gearin G."/>
            <person name="Goldberg J."/>
            <person name="Griggs A."/>
            <person name="Gujja S."/>
            <person name="Heiman D."/>
            <person name="Howarth C."/>
            <person name="Larson L."/>
            <person name="Lui A."/>
            <person name="MacDonald P.J.P."/>
            <person name="Montmayeur A."/>
            <person name="Murphy C."/>
            <person name="Neiman D."/>
            <person name="Pearson M."/>
            <person name="Priest M."/>
            <person name="Roberts A."/>
            <person name="Saif S."/>
            <person name="Shea T."/>
            <person name="Shenoy N."/>
            <person name="Sisk P."/>
            <person name="Stolte C."/>
            <person name="Sykes S."/>
            <person name="Wortman J."/>
            <person name="Nusbaum C."/>
            <person name="Birren B."/>
        </authorList>
    </citation>
    <scope>NUCLEOTIDE SEQUENCE [LARGE SCALE GENOMIC DNA]</scope>
    <source>
        <strain evidence="1 2">CIP 101113</strain>
    </source>
</reference>
<comment type="caution">
    <text evidence="1">The sequence shown here is derived from an EMBL/GenBank/DDBJ whole genome shotgun (WGS) entry which is preliminary data.</text>
</comment>
<dbReference type="RefSeq" id="WP_006262939.1">
    <property type="nucleotide sequence ID" value="NZ_JH590837.1"/>
</dbReference>
<dbReference type="InterPro" id="IPR046558">
    <property type="entry name" value="DUF6712"/>
</dbReference>
<evidence type="ECO:0000313" key="1">
    <source>
        <dbReference type="EMBL" id="EHO13813.1"/>
    </source>
</evidence>